<evidence type="ECO:0000313" key="2">
    <source>
        <dbReference type="Proteomes" id="UP000032142"/>
    </source>
</evidence>
<sequence>MYGARLGSCIIENFFMYIGLR</sequence>
<dbReference type="EMBL" id="KN414957">
    <property type="protein sequence ID" value="KHG20131.1"/>
    <property type="molecule type" value="Genomic_DNA"/>
</dbReference>
<reference evidence="2" key="1">
    <citation type="submission" date="2014-09" db="EMBL/GenBank/DDBJ databases">
        <authorList>
            <person name="Mudge J."/>
            <person name="Ramaraj T."/>
            <person name="Lindquist I.E."/>
            <person name="Bharti A.K."/>
            <person name="Sundararajan A."/>
            <person name="Cameron C.T."/>
            <person name="Woodward J.E."/>
            <person name="May G.D."/>
            <person name="Brubaker C."/>
            <person name="Broadhvest J."/>
            <person name="Wilkins T.A."/>
        </authorList>
    </citation>
    <scope>NUCLEOTIDE SEQUENCE</scope>
    <source>
        <strain evidence="2">cv. AKA8401</strain>
    </source>
</reference>
<organism evidence="1 2">
    <name type="scientific">Gossypium arboreum</name>
    <name type="common">Tree cotton</name>
    <name type="synonym">Gossypium nanking</name>
    <dbReference type="NCBI Taxonomy" id="29729"/>
    <lineage>
        <taxon>Eukaryota</taxon>
        <taxon>Viridiplantae</taxon>
        <taxon>Streptophyta</taxon>
        <taxon>Embryophyta</taxon>
        <taxon>Tracheophyta</taxon>
        <taxon>Spermatophyta</taxon>
        <taxon>Magnoliopsida</taxon>
        <taxon>eudicotyledons</taxon>
        <taxon>Gunneridae</taxon>
        <taxon>Pentapetalae</taxon>
        <taxon>rosids</taxon>
        <taxon>malvids</taxon>
        <taxon>Malvales</taxon>
        <taxon>Malvaceae</taxon>
        <taxon>Malvoideae</taxon>
        <taxon>Gossypium</taxon>
    </lineage>
</organism>
<dbReference type="AlphaFoldDB" id="A0A0B0P9U6"/>
<protein>
    <submittedName>
        <fullName evidence="1">Uncharacterized protein</fullName>
    </submittedName>
</protein>
<name>A0A0B0P9U6_GOSAR</name>
<gene>
    <name evidence="1" type="ORF">F383_25455</name>
</gene>
<evidence type="ECO:0000313" key="1">
    <source>
        <dbReference type="EMBL" id="KHG20131.1"/>
    </source>
</evidence>
<keyword evidence="2" id="KW-1185">Reference proteome</keyword>
<dbReference type="Proteomes" id="UP000032142">
    <property type="component" value="Unassembled WGS sequence"/>
</dbReference>
<proteinExistence type="predicted"/>
<accession>A0A0B0P9U6</accession>